<gene>
    <name evidence="2" type="ORF">C4B25_00975</name>
</gene>
<evidence type="ECO:0000313" key="2">
    <source>
        <dbReference type="EMBL" id="TCG11668.1"/>
    </source>
</evidence>
<organism evidence="2 3">
    <name type="scientific">Mycoplasma todarodis</name>
    <dbReference type="NCBI Taxonomy" id="1937191"/>
    <lineage>
        <taxon>Bacteria</taxon>
        <taxon>Bacillati</taxon>
        <taxon>Mycoplasmatota</taxon>
        <taxon>Mollicutes</taxon>
        <taxon>Mycoplasmataceae</taxon>
        <taxon>Mycoplasma</taxon>
    </lineage>
</organism>
<evidence type="ECO:0000256" key="1">
    <source>
        <dbReference type="SAM" id="Phobius"/>
    </source>
</evidence>
<proteinExistence type="predicted"/>
<keyword evidence="1" id="KW-0812">Transmembrane</keyword>
<name>A0A4V2NIA2_9MOLU</name>
<keyword evidence="1" id="KW-0472">Membrane</keyword>
<dbReference type="OrthoDB" id="9884034at2"/>
<feature type="transmembrane region" description="Helical" evidence="1">
    <location>
        <begin position="90"/>
        <end position="108"/>
    </location>
</feature>
<keyword evidence="1" id="KW-1133">Transmembrane helix</keyword>
<feature type="transmembrane region" description="Helical" evidence="1">
    <location>
        <begin position="21"/>
        <end position="44"/>
    </location>
</feature>
<dbReference type="AlphaFoldDB" id="A0A4V2NIA2"/>
<feature type="transmembrane region" description="Helical" evidence="1">
    <location>
        <begin position="56"/>
        <end position="78"/>
    </location>
</feature>
<dbReference type="RefSeq" id="WP_131613197.1">
    <property type="nucleotide sequence ID" value="NZ_PSZP01000004.1"/>
</dbReference>
<dbReference type="Proteomes" id="UP000291072">
    <property type="component" value="Unassembled WGS sequence"/>
</dbReference>
<reference evidence="2 3" key="1">
    <citation type="submission" date="2018-02" db="EMBL/GenBank/DDBJ databases">
        <title>Mycoplasma marinum and Mycoplasma todarodis sp. nov., moderately halophilic and psychrotolerant mycoplasmas isolated from cephalopods.</title>
        <authorList>
            <person name="Viver T."/>
        </authorList>
    </citation>
    <scope>NUCLEOTIDE SEQUENCE [LARGE SCALE GENOMIC DNA]</scope>
    <source>
        <strain evidence="2 3">5H</strain>
    </source>
</reference>
<comment type="caution">
    <text evidence="2">The sequence shown here is derived from an EMBL/GenBank/DDBJ whole genome shotgun (WGS) entry which is preliminary data.</text>
</comment>
<dbReference type="EMBL" id="PSZP01000004">
    <property type="protein sequence ID" value="TCG11668.1"/>
    <property type="molecule type" value="Genomic_DNA"/>
</dbReference>
<evidence type="ECO:0000313" key="3">
    <source>
        <dbReference type="Proteomes" id="UP000291072"/>
    </source>
</evidence>
<keyword evidence="3" id="KW-1185">Reference proteome</keyword>
<protein>
    <submittedName>
        <fullName evidence="2">Uncharacterized protein</fullName>
    </submittedName>
</protein>
<sequence length="109" mass="12875">MRPVYKKRHRFNWKDLIRISLVATGYYLAFAVYTTFFLALRWAIFGGAFFVKPSEYNWWLIYGVVISPGINAIAHLIYSETGWLNYKAFIWIHSVIIAIVIPLIIFIWL</sequence>
<accession>A0A4V2NIA2</accession>